<organism evidence="3">
    <name type="scientific">Arthrobacter sp. 68b</name>
    <dbReference type="NCBI Taxonomy" id="311808"/>
    <lineage>
        <taxon>Bacteria</taxon>
        <taxon>Bacillati</taxon>
        <taxon>Actinomycetota</taxon>
        <taxon>Actinomycetes</taxon>
        <taxon>Micrococcales</taxon>
        <taxon>Micrococcaceae</taxon>
        <taxon>Arthrobacter</taxon>
    </lineage>
</organism>
<evidence type="ECO:0000256" key="1">
    <source>
        <dbReference type="SAM" id="MobiDB-lite"/>
    </source>
</evidence>
<accession>A0A0F7CQU9</accession>
<sequence>MNQLHVDDTFSQALRAELVAQVERTSPVRRKKRTRVWLGAGILAGAGILGGVGATAAGLFVVPGSPQVSPLSTPVTETTYQGSATVELGDPPAGTTGIQMDFTCLTPGYFQYQDGSGGRCSAEDVGTPGAWSGYLVQLAPGQHSVTFRTEPENKWKLTAKYVNVEITDWATNTDGDTYGAENENGTPDMVAVIASNGTPGYVYRTELEEANGTAASRTFKSPEEALAWQEARQGKSFSVPVYDATGKTVVGEFVIAANNGEVATGPTEKNYFPEAPRQTAKPVVPN</sequence>
<keyword evidence="3" id="KW-0614">Plasmid</keyword>
<dbReference type="EMBL" id="KJ410765">
    <property type="protein sequence ID" value="AKG47363.1"/>
    <property type="molecule type" value="Genomic_DNA"/>
</dbReference>
<name>A0A0F7CQU9_9MICC</name>
<protein>
    <recommendedName>
        <fullName evidence="4">Peptidase M56 family protein</fullName>
    </recommendedName>
</protein>
<keyword evidence="2" id="KW-0472">Membrane</keyword>
<proteinExistence type="predicted"/>
<reference evidence="3" key="2">
    <citation type="submission" date="2014-02" db="EMBL/GenBank/DDBJ databases">
        <title>Plasmid-mediated 2-methylpyridine and pyridine degradation in Arthrobacter sp. 68b.</title>
        <authorList>
            <person name="Stanislauskiene R."/>
            <person name="Rutkiene R."/>
            <person name="Gasparaviciute R."/>
            <person name="Meskiene R."/>
            <person name="Bachamatova I."/>
            <person name="Marcinkeviciene L."/>
            <person name="Meskys R."/>
        </authorList>
    </citation>
    <scope>NUCLEOTIDE SEQUENCE</scope>
    <source>
        <strain evidence="3">68b</strain>
        <plasmid evidence="3">p2MP</plasmid>
    </source>
</reference>
<evidence type="ECO:0000313" key="3">
    <source>
        <dbReference type="EMBL" id="AKG47363.1"/>
    </source>
</evidence>
<geneLocation type="plasmid" evidence="3">
    <name>p2MP</name>
</geneLocation>
<dbReference type="AlphaFoldDB" id="A0A0F7CQU9"/>
<keyword evidence="2" id="KW-1133">Transmembrane helix</keyword>
<feature type="region of interest" description="Disordered" evidence="1">
    <location>
        <begin position="265"/>
        <end position="286"/>
    </location>
</feature>
<dbReference type="RefSeq" id="WP_216863708.1">
    <property type="nucleotide sequence ID" value="NZ_KJ410765.1"/>
</dbReference>
<feature type="transmembrane region" description="Helical" evidence="2">
    <location>
        <begin position="36"/>
        <end position="62"/>
    </location>
</feature>
<evidence type="ECO:0000256" key="2">
    <source>
        <dbReference type="SAM" id="Phobius"/>
    </source>
</evidence>
<reference evidence="3" key="1">
    <citation type="journal article" date="2011" name="Biologija">
        <title>Analysis of phthalate degradation operon from Arthrobacter sp. 68b.</title>
        <authorList>
            <person name="Stanislauskiene R."/>
            <person name="Rudenkov M."/>
            <person name="Karvelis L."/>
            <person name="Gasparaviciute R."/>
            <person name="Meskiene R."/>
            <person name="Casaite V."/>
            <person name="Meskys R."/>
        </authorList>
    </citation>
    <scope>NUCLEOTIDE SEQUENCE</scope>
    <source>
        <strain evidence="3">68b</strain>
        <plasmid evidence="3">p2MP</plasmid>
    </source>
</reference>
<keyword evidence="2" id="KW-0812">Transmembrane</keyword>
<evidence type="ECO:0008006" key="4">
    <source>
        <dbReference type="Google" id="ProtNLM"/>
    </source>
</evidence>